<keyword evidence="4" id="KW-0963">Cytoplasm</keyword>
<feature type="region of interest" description="Disordered" evidence="11">
    <location>
        <begin position="157"/>
        <end position="178"/>
    </location>
</feature>
<dbReference type="EMBL" id="CP132508">
    <property type="protein sequence ID" value="WPD19316.1"/>
    <property type="molecule type" value="Genomic_DNA"/>
</dbReference>
<dbReference type="PANTHER" id="PTHR33540">
    <property type="entry name" value="TRNA THREONYLCARBAMOYLADENOSINE BIOSYNTHESIS PROTEIN TSAE"/>
    <property type="match status" value="1"/>
</dbReference>
<sequence length="178" mass="18992">MTGRWSAVIPSAEAMERLGAHLARALEVGDWVALTGALGAGKTTLVRGLARGLGFRGRVASPTFTLVHVYRGRIPLHHLDLYRLEGEPALQDVVDPAEMEATGAVVVEWADRAPGWVPADALWLELALQPPGPHRRVAARAAGPRGRRLLDHLARGWDGDDAARRGPEGGTADGPDGR</sequence>
<evidence type="ECO:0000313" key="13">
    <source>
        <dbReference type="Proteomes" id="UP001304683"/>
    </source>
</evidence>
<keyword evidence="9" id="KW-0460">Magnesium</keyword>
<evidence type="ECO:0000313" key="12">
    <source>
        <dbReference type="EMBL" id="WPD19316.1"/>
    </source>
</evidence>
<dbReference type="NCBIfam" id="TIGR00150">
    <property type="entry name" value="T6A_YjeE"/>
    <property type="match status" value="1"/>
</dbReference>
<evidence type="ECO:0000256" key="6">
    <source>
        <dbReference type="ARBA" id="ARBA00022723"/>
    </source>
</evidence>
<keyword evidence="5" id="KW-0819">tRNA processing</keyword>
<evidence type="ECO:0000256" key="2">
    <source>
        <dbReference type="ARBA" id="ARBA00007599"/>
    </source>
</evidence>
<evidence type="ECO:0000256" key="9">
    <source>
        <dbReference type="ARBA" id="ARBA00022842"/>
    </source>
</evidence>
<comment type="subcellular location">
    <subcellularLocation>
        <location evidence="1">Cytoplasm</location>
    </subcellularLocation>
</comment>
<evidence type="ECO:0000256" key="10">
    <source>
        <dbReference type="ARBA" id="ARBA00032441"/>
    </source>
</evidence>
<organism evidence="12 13">
    <name type="scientific">Thermaerobacter composti</name>
    <dbReference type="NCBI Taxonomy" id="554949"/>
    <lineage>
        <taxon>Bacteria</taxon>
        <taxon>Bacillati</taxon>
        <taxon>Bacillota</taxon>
        <taxon>Clostridia</taxon>
        <taxon>Eubacteriales</taxon>
        <taxon>Clostridiales Family XVII. Incertae Sedis</taxon>
        <taxon>Thermaerobacter</taxon>
    </lineage>
</organism>
<dbReference type="Pfam" id="PF02367">
    <property type="entry name" value="TsaE"/>
    <property type="match status" value="1"/>
</dbReference>
<evidence type="ECO:0000256" key="5">
    <source>
        <dbReference type="ARBA" id="ARBA00022694"/>
    </source>
</evidence>
<evidence type="ECO:0000256" key="8">
    <source>
        <dbReference type="ARBA" id="ARBA00022840"/>
    </source>
</evidence>
<evidence type="ECO:0000256" key="1">
    <source>
        <dbReference type="ARBA" id="ARBA00004496"/>
    </source>
</evidence>
<evidence type="ECO:0000256" key="11">
    <source>
        <dbReference type="SAM" id="MobiDB-lite"/>
    </source>
</evidence>
<keyword evidence="8" id="KW-0067">ATP-binding</keyword>
<dbReference type="RefSeq" id="WP_318750863.1">
    <property type="nucleotide sequence ID" value="NZ_CP132508.1"/>
</dbReference>
<keyword evidence="7" id="KW-0547">Nucleotide-binding</keyword>
<evidence type="ECO:0000256" key="7">
    <source>
        <dbReference type="ARBA" id="ARBA00022741"/>
    </source>
</evidence>
<reference evidence="12 13" key="1">
    <citation type="submission" date="2023-08" db="EMBL/GenBank/DDBJ databases">
        <title>Genome sequence of Thermaerobacter compostii strain Ins1, a spore-forming filamentous bacterium isolated from a deep geothermal reservoir.</title>
        <authorList>
            <person name="Bregnard D."/>
            <person name="Gonzalez D."/>
            <person name="Junier P."/>
        </authorList>
    </citation>
    <scope>NUCLEOTIDE SEQUENCE [LARGE SCALE GENOMIC DNA]</scope>
    <source>
        <strain evidence="12 13">Ins1</strain>
    </source>
</reference>
<evidence type="ECO:0000256" key="4">
    <source>
        <dbReference type="ARBA" id="ARBA00022490"/>
    </source>
</evidence>
<keyword evidence="13" id="KW-1185">Reference proteome</keyword>
<dbReference type="PANTHER" id="PTHR33540:SF2">
    <property type="entry name" value="TRNA THREONYLCARBAMOYLADENOSINE BIOSYNTHESIS PROTEIN TSAE"/>
    <property type="match status" value="1"/>
</dbReference>
<dbReference type="SUPFAM" id="SSF52540">
    <property type="entry name" value="P-loop containing nucleoside triphosphate hydrolases"/>
    <property type="match status" value="1"/>
</dbReference>
<proteinExistence type="inferred from homology"/>
<protein>
    <recommendedName>
        <fullName evidence="3">tRNA threonylcarbamoyladenosine biosynthesis protein TsaE</fullName>
    </recommendedName>
    <alternativeName>
        <fullName evidence="10">t(6)A37 threonylcarbamoyladenosine biosynthesis protein TsaE</fullName>
    </alternativeName>
</protein>
<feature type="compositionally biased region" description="Basic and acidic residues" evidence="11">
    <location>
        <begin position="157"/>
        <end position="167"/>
    </location>
</feature>
<gene>
    <name evidence="12" type="primary">tsaE</name>
    <name evidence="12" type="ORF">Q5761_01180</name>
</gene>
<dbReference type="InterPro" id="IPR003442">
    <property type="entry name" value="T6A_TsaE"/>
</dbReference>
<dbReference type="Gene3D" id="3.40.50.300">
    <property type="entry name" value="P-loop containing nucleotide triphosphate hydrolases"/>
    <property type="match status" value="1"/>
</dbReference>
<comment type="similarity">
    <text evidence="2">Belongs to the TsaE family.</text>
</comment>
<keyword evidence="6" id="KW-0479">Metal-binding</keyword>
<dbReference type="Proteomes" id="UP001304683">
    <property type="component" value="Chromosome"/>
</dbReference>
<evidence type="ECO:0000256" key="3">
    <source>
        <dbReference type="ARBA" id="ARBA00019010"/>
    </source>
</evidence>
<name>A0ABZ0QPA9_9FIRM</name>
<accession>A0ABZ0QPA9</accession>
<dbReference type="InterPro" id="IPR027417">
    <property type="entry name" value="P-loop_NTPase"/>
</dbReference>